<protein>
    <submittedName>
        <fullName evidence="8">Catalase</fullName>
        <ecNumber evidence="8">1.11.1.6</ecNumber>
        <ecNumber evidence="8">1.11.1.7</ecNumber>
    </submittedName>
</protein>
<dbReference type="Proteomes" id="UP000029223">
    <property type="component" value="Unassembled WGS sequence"/>
</dbReference>
<evidence type="ECO:0000256" key="5">
    <source>
        <dbReference type="ARBA" id="ARBA00023002"/>
    </source>
</evidence>
<reference evidence="9" key="1">
    <citation type="submission" date="2014-09" db="EMBL/GenBank/DDBJ databases">
        <title>Vibrio variabilis JCM 19239. (C206) whole genome shotgun sequence.</title>
        <authorList>
            <person name="Sawabe T."/>
            <person name="Meirelles P."/>
            <person name="Nakanishi M."/>
            <person name="Sayaka M."/>
            <person name="Hattori M."/>
            <person name="Ohkuma M."/>
        </authorList>
    </citation>
    <scope>NUCLEOTIDE SEQUENCE [LARGE SCALE GENOMIC DNA]</scope>
    <source>
        <strain evidence="9">JCM 19239</strain>
    </source>
</reference>
<evidence type="ECO:0000256" key="1">
    <source>
        <dbReference type="ARBA" id="ARBA00001970"/>
    </source>
</evidence>
<evidence type="ECO:0000256" key="2">
    <source>
        <dbReference type="ARBA" id="ARBA00022559"/>
    </source>
</evidence>
<sequence length="132" mass="14948">MGFGWRNGFGSGKGDDTTTSGIEGAWTPNPIQWDNGYFDMLFGYDWDLVKSPAGAWQWVPVGVPEEHMAPKAHDSSQRVTTIMTTADMAMRMDPIYGEISKRFHKNPDEFADAFARAWFKLTHRDMVLKLVT</sequence>
<dbReference type="InterPro" id="IPR000763">
    <property type="entry name" value="Catalase_peroxidase"/>
</dbReference>
<evidence type="ECO:0000256" key="4">
    <source>
        <dbReference type="ARBA" id="ARBA00022723"/>
    </source>
</evidence>
<accession>A0ABQ0JRV5</accession>
<dbReference type="PANTHER" id="PTHR30555:SF0">
    <property type="entry name" value="CATALASE-PEROXIDASE"/>
    <property type="match status" value="1"/>
</dbReference>
<dbReference type="GO" id="GO:0140825">
    <property type="term" value="F:lactoperoxidase activity"/>
    <property type="evidence" value="ECO:0007669"/>
    <property type="project" value="UniProtKB-EC"/>
</dbReference>
<dbReference type="InterPro" id="IPR010255">
    <property type="entry name" value="Haem_peroxidase_sf"/>
</dbReference>
<evidence type="ECO:0000313" key="8">
    <source>
        <dbReference type="EMBL" id="GAL31480.1"/>
    </source>
</evidence>
<dbReference type="SUPFAM" id="SSF48113">
    <property type="entry name" value="Heme-dependent peroxidases"/>
    <property type="match status" value="1"/>
</dbReference>
<evidence type="ECO:0000256" key="6">
    <source>
        <dbReference type="ARBA" id="ARBA00023004"/>
    </source>
</evidence>
<organism evidence="8 9">
    <name type="scientific">Vibrio variabilis</name>
    <dbReference type="NCBI Taxonomy" id="990271"/>
    <lineage>
        <taxon>Bacteria</taxon>
        <taxon>Pseudomonadati</taxon>
        <taxon>Pseudomonadota</taxon>
        <taxon>Gammaproteobacteria</taxon>
        <taxon>Vibrionales</taxon>
        <taxon>Vibrionaceae</taxon>
        <taxon>Vibrio</taxon>
    </lineage>
</organism>
<keyword evidence="6" id="KW-0408">Iron</keyword>
<dbReference type="EMBL" id="BBMS01000177">
    <property type="protein sequence ID" value="GAL31480.1"/>
    <property type="molecule type" value="Genomic_DNA"/>
</dbReference>
<comment type="cofactor">
    <cofactor evidence="1">
        <name>heme b</name>
        <dbReference type="ChEBI" id="CHEBI:60344"/>
    </cofactor>
</comment>
<dbReference type="Gene3D" id="1.10.520.10">
    <property type="match status" value="1"/>
</dbReference>
<name>A0ABQ0JRV5_9VIBR</name>
<dbReference type="GO" id="GO:0004096">
    <property type="term" value="F:catalase activity"/>
    <property type="evidence" value="ECO:0007669"/>
    <property type="project" value="UniProtKB-EC"/>
</dbReference>
<feature type="compositionally biased region" description="Gly residues" evidence="7">
    <location>
        <begin position="1"/>
        <end position="12"/>
    </location>
</feature>
<dbReference type="EC" id="1.11.1.7" evidence="8"/>
<keyword evidence="3" id="KW-0349">Heme</keyword>
<dbReference type="PANTHER" id="PTHR30555">
    <property type="entry name" value="HYDROPEROXIDASE I, BIFUNCTIONAL CATALASE-PEROXIDASE"/>
    <property type="match status" value="1"/>
</dbReference>
<evidence type="ECO:0000256" key="7">
    <source>
        <dbReference type="SAM" id="MobiDB-lite"/>
    </source>
</evidence>
<evidence type="ECO:0000313" key="9">
    <source>
        <dbReference type="Proteomes" id="UP000029223"/>
    </source>
</evidence>
<evidence type="ECO:0000256" key="3">
    <source>
        <dbReference type="ARBA" id="ARBA00022617"/>
    </source>
</evidence>
<reference evidence="9" key="2">
    <citation type="submission" date="2014-09" db="EMBL/GenBank/DDBJ databases">
        <authorList>
            <consortium name="NBRP consortium"/>
            <person name="Sawabe T."/>
            <person name="Meirelles P."/>
            <person name="Nakanishi M."/>
            <person name="Sayaka M."/>
            <person name="Hattori M."/>
            <person name="Ohkuma M."/>
        </authorList>
    </citation>
    <scope>NUCLEOTIDE SEQUENCE [LARGE SCALE GENOMIC DNA]</scope>
    <source>
        <strain evidence="9">JCM 19239</strain>
    </source>
</reference>
<comment type="caution">
    <text evidence="8">The sequence shown here is derived from an EMBL/GenBank/DDBJ whole genome shotgun (WGS) entry which is preliminary data.</text>
</comment>
<gene>
    <name evidence="8" type="ORF">JCM19239_1399</name>
</gene>
<proteinExistence type="predicted"/>
<keyword evidence="4" id="KW-0479">Metal-binding</keyword>
<keyword evidence="9" id="KW-1185">Reference proteome</keyword>
<keyword evidence="2 8" id="KW-0575">Peroxidase</keyword>
<keyword evidence="5 8" id="KW-0560">Oxidoreductase</keyword>
<feature type="region of interest" description="Disordered" evidence="7">
    <location>
        <begin position="1"/>
        <end position="23"/>
    </location>
</feature>
<dbReference type="Gene3D" id="1.10.420.10">
    <property type="entry name" value="Peroxidase, domain 2"/>
    <property type="match status" value="1"/>
</dbReference>
<dbReference type="EC" id="1.11.1.6" evidence="8"/>